<dbReference type="GO" id="GO:0007517">
    <property type="term" value="P:muscle organ development"/>
    <property type="evidence" value="ECO:0007669"/>
    <property type="project" value="InterPro"/>
</dbReference>
<dbReference type="GO" id="GO:0000978">
    <property type="term" value="F:RNA polymerase II cis-regulatory region sequence-specific DNA binding"/>
    <property type="evidence" value="ECO:0007669"/>
    <property type="project" value="TreeGrafter"/>
</dbReference>
<dbReference type="GO" id="GO:0045663">
    <property type="term" value="P:positive regulation of myoblast differentiation"/>
    <property type="evidence" value="ECO:0007669"/>
    <property type="project" value="TreeGrafter"/>
</dbReference>
<evidence type="ECO:0000313" key="7">
    <source>
        <dbReference type="Proteomes" id="UP000663879"/>
    </source>
</evidence>
<organism evidence="6 7">
    <name type="scientific">Brachionus calyciflorus</name>
    <dbReference type="NCBI Taxonomy" id="104777"/>
    <lineage>
        <taxon>Eukaryota</taxon>
        <taxon>Metazoa</taxon>
        <taxon>Spiralia</taxon>
        <taxon>Gnathifera</taxon>
        <taxon>Rotifera</taxon>
        <taxon>Eurotatoria</taxon>
        <taxon>Monogononta</taxon>
        <taxon>Pseudotrocha</taxon>
        <taxon>Ploima</taxon>
        <taxon>Brachionidae</taxon>
        <taxon>Brachionus</taxon>
    </lineage>
</organism>
<dbReference type="CDD" id="cd19699">
    <property type="entry name" value="bHLH_TS_dMYOD_like"/>
    <property type="match status" value="1"/>
</dbReference>
<accession>A0A813M7H0</accession>
<dbReference type="InterPro" id="IPR011598">
    <property type="entry name" value="bHLH_dom"/>
</dbReference>
<dbReference type="Pfam" id="PF01586">
    <property type="entry name" value="Basic"/>
    <property type="match status" value="1"/>
</dbReference>
<keyword evidence="2" id="KW-0238">DNA-binding</keyword>
<evidence type="ECO:0000256" key="3">
    <source>
        <dbReference type="ARBA" id="ARBA00023242"/>
    </source>
</evidence>
<sequence length="394" mass="44517">MMTEYSSLKIRGQDFQPSLGTYTTLNDTFTTNSESYSLNSNFSQYQQVYPNHQTVDTNLMFSNFYNNEYPETMNYSNEYFLNQRYDTNSWTLNNNENKKFLNLTENVPNSDENPKIKSKKLKHKEPFADNSSETNSKTDNTKKLAFKSDDVDKLSVSMDSQSSSTDYVNGTPVCTANQTGRKCLTWACKVCKKKTSTPDRRKQATMRERRRLRKVNEAFEHLKKRTCPNPNQRLPKVEILRNAIEYIENLEELLKNSPGGGSSNFSNKNGQNQQNSSRFLFKTSQYYNSINSANSSSYLSEDNGSNSSDSNNLQLVDSNSKIYDEQYPPYLVKTEANSASSLNKLSMIVAGINTKTSKQQQQTLQSNTISNSSGLIATTGSCGLSPNSLKMASP</sequence>
<feature type="domain" description="BHLH" evidence="5">
    <location>
        <begin position="199"/>
        <end position="250"/>
    </location>
</feature>
<dbReference type="OrthoDB" id="10049614at2759"/>
<dbReference type="SUPFAM" id="SSF47459">
    <property type="entry name" value="HLH, helix-loop-helix DNA-binding domain"/>
    <property type="match status" value="1"/>
</dbReference>
<dbReference type="Gene3D" id="4.10.280.10">
    <property type="entry name" value="Helix-loop-helix DNA-binding domain"/>
    <property type="match status" value="1"/>
</dbReference>
<dbReference type="InterPro" id="IPR036638">
    <property type="entry name" value="HLH_DNA-bd_sf"/>
</dbReference>
<dbReference type="SMART" id="SM00353">
    <property type="entry name" value="HLH"/>
    <property type="match status" value="1"/>
</dbReference>
<dbReference type="GO" id="GO:0005634">
    <property type="term" value="C:nucleus"/>
    <property type="evidence" value="ECO:0007669"/>
    <property type="project" value="UniProtKB-SubCell"/>
</dbReference>
<dbReference type="PROSITE" id="PS50888">
    <property type="entry name" value="BHLH"/>
    <property type="match status" value="1"/>
</dbReference>
<evidence type="ECO:0000313" key="6">
    <source>
        <dbReference type="EMBL" id="CAF0712993.1"/>
    </source>
</evidence>
<dbReference type="AlphaFoldDB" id="A0A813M7H0"/>
<comment type="subcellular location">
    <subcellularLocation>
        <location evidence="1">Nucleus</location>
    </subcellularLocation>
</comment>
<dbReference type="EMBL" id="CAJNOC010000079">
    <property type="protein sequence ID" value="CAF0712993.1"/>
    <property type="molecule type" value="Genomic_DNA"/>
</dbReference>
<dbReference type="Proteomes" id="UP000663879">
    <property type="component" value="Unassembled WGS sequence"/>
</dbReference>
<dbReference type="PANTHER" id="PTHR11534:SF9">
    <property type="entry name" value="MYOGENIC-DETERMINATION PROTEIN"/>
    <property type="match status" value="1"/>
</dbReference>
<dbReference type="GO" id="GO:0046983">
    <property type="term" value="F:protein dimerization activity"/>
    <property type="evidence" value="ECO:0007669"/>
    <property type="project" value="InterPro"/>
</dbReference>
<dbReference type="GO" id="GO:0000981">
    <property type="term" value="F:DNA-binding transcription factor activity, RNA polymerase II-specific"/>
    <property type="evidence" value="ECO:0007669"/>
    <property type="project" value="TreeGrafter"/>
</dbReference>
<keyword evidence="3" id="KW-0539">Nucleus</keyword>
<protein>
    <recommendedName>
        <fullName evidence="5">BHLH domain-containing protein</fullName>
    </recommendedName>
</protein>
<evidence type="ECO:0000256" key="4">
    <source>
        <dbReference type="SAM" id="MobiDB-lite"/>
    </source>
</evidence>
<gene>
    <name evidence="6" type="ORF">OXX778_LOCUS1291</name>
</gene>
<evidence type="ECO:0000256" key="2">
    <source>
        <dbReference type="ARBA" id="ARBA00023125"/>
    </source>
</evidence>
<dbReference type="InterPro" id="IPR039704">
    <property type="entry name" value="Myogenic_factor"/>
</dbReference>
<proteinExistence type="predicted"/>
<reference evidence="6" key="1">
    <citation type="submission" date="2021-02" db="EMBL/GenBank/DDBJ databases">
        <authorList>
            <person name="Nowell W R."/>
        </authorList>
    </citation>
    <scope>NUCLEOTIDE SEQUENCE</scope>
    <source>
        <strain evidence="6">Ploen Becks lab</strain>
    </source>
</reference>
<evidence type="ECO:0000259" key="5">
    <source>
        <dbReference type="PROSITE" id="PS50888"/>
    </source>
</evidence>
<dbReference type="InterPro" id="IPR002546">
    <property type="entry name" value="MyoD_N"/>
</dbReference>
<name>A0A813M7H0_9BILA</name>
<dbReference type="SMART" id="SM00520">
    <property type="entry name" value="BASIC"/>
    <property type="match status" value="1"/>
</dbReference>
<evidence type="ECO:0000256" key="1">
    <source>
        <dbReference type="ARBA" id="ARBA00004123"/>
    </source>
</evidence>
<keyword evidence="7" id="KW-1185">Reference proteome</keyword>
<dbReference type="PANTHER" id="PTHR11534">
    <property type="entry name" value="MYOGENIC FACTOR"/>
    <property type="match status" value="1"/>
</dbReference>
<comment type="caution">
    <text evidence="6">The sequence shown here is derived from an EMBL/GenBank/DDBJ whole genome shotgun (WGS) entry which is preliminary data.</text>
</comment>
<dbReference type="FunFam" id="4.10.280.10:FF:000005">
    <property type="entry name" value="Myogenic factor"/>
    <property type="match status" value="1"/>
</dbReference>
<dbReference type="Pfam" id="PF00010">
    <property type="entry name" value="HLH"/>
    <property type="match status" value="1"/>
</dbReference>
<feature type="compositionally biased region" description="Polar residues" evidence="4">
    <location>
        <begin position="129"/>
        <end position="138"/>
    </location>
</feature>
<feature type="region of interest" description="Disordered" evidence="4">
    <location>
        <begin position="104"/>
        <end position="141"/>
    </location>
</feature>